<dbReference type="Pfam" id="PF22998">
    <property type="entry name" value="GNAT_LYC1-like"/>
    <property type="match status" value="1"/>
</dbReference>
<reference evidence="2" key="1">
    <citation type="submission" date="2022-10" db="EMBL/GenBank/DDBJ databases">
        <title>Culturing micro-colonial fungi from biological soil crusts in the Mojave desert and describing Neophaeococcomyces mojavensis, and introducing the new genera and species Taxawa tesnikishii.</title>
        <authorList>
            <person name="Kurbessoian T."/>
            <person name="Stajich J.E."/>
        </authorList>
    </citation>
    <scope>NUCLEOTIDE SEQUENCE</scope>
    <source>
        <strain evidence="2">TK_1</strain>
    </source>
</reference>
<dbReference type="Gene3D" id="3.40.630.30">
    <property type="match status" value="1"/>
</dbReference>
<dbReference type="InterPro" id="IPR016181">
    <property type="entry name" value="Acyl_CoA_acyltransferase"/>
</dbReference>
<evidence type="ECO:0000313" key="2">
    <source>
        <dbReference type="EMBL" id="KAJ9667480.1"/>
    </source>
</evidence>
<accession>A0ABQ9P1M8</accession>
<feature type="domain" description="LYC1 C-terminal" evidence="1">
    <location>
        <begin position="184"/>
        <end position="392"/>
    </location>
</feature>
<evidence type="ECO:0000313" key="3">
    <source>
        <dbReference type="Proteomes" id="UP001172684"/>
    </source>
</evidence>
<evidence type="ECO:0000259" key="1">
    <source>
        <dbReference type="Pfam" id="PF22998"/>
    </source>
</evidence>
<sequence length="392" mass="43346">MGSINQSDLPDSTSPTLALVHPTKEELLQQSIKNGASWRGALSIEAYLRREDHLAQQELTKDGGITWWALVDTAAEKRSVLSGCETLRKKALLAQDGTVKDVLCHGIGSVFCPLEFRRRGYAARMMKELGKKLQTWQAEGVECLFSVLYSDIGKQFYAAHGWKPFDSSHISVHAAEKPVNGSMKPQNLPEARPLYASDLAELCKIDEELLRKKMAGLASGGKTAVAMIPDIETIRWHHAREEFVANELYGKTPTIKGAIVGNESGKRIWCYWTRVWANSDPQQSKGNVLHVLRLVVEDDAGSEDDLSNTPAIAALLAMAQSEAAKWHMAEVETWNPAKTTVAAAQLLEPEAEVVHRDAESIASLMWYGNQPVEEGHVGDVVTWLGNEKYAWC</sequence>
<organism evidence="2 3">
    <name type="scientific">Coniosporium apollinis</name>
    <dbReference type="NCBI Taxonomy" id="61459"/>
    <lineage>
        <taxon>Eukaryota</taxon>
        <taxon>Fungi</taxon>
        <taxon>Dikarya</taxon>
        <taxon>Ascomycota</taxon>
        <taxon>Pezizomycotina</taxon>
        <taxon>Dothideomycetes</taxon>
        <taxon>Dothideomycetes incertae sedis</taxon>
        <taxon>Coniosporium</taxon>
    </lineage>
</organism>
<dbReference type="InterPro" id="IPR055100">
    <property type="entry name" value="GNAT_LYC1-like"/>
</dbReference>
<name>A0ABQ9P1M8_9PEZI</name>
<gene>
    <name evidence="2" type="ORF">H2201_002349</name>
</gene>
<dbReference type="EMBL" id="JAPDRL010000012">
    <property type="protein sequence ID" value="KAJ9667480.1"/>
    <property type="molecule type" value="Genomic_DNA"/>
</dbReference>
<dbReference type="InterPro" id="IPR053013">
    <property type="entry name" value="LAT"/>
</dbReference>
<dbReference type="PANTHER" id="PTHR34815">
    <property type="entry name" value="LYSINE ACETYLTRANSFERASE"/>
    <property type="match status" value="1"/>
</dbReference>
<dbReference type="SUPFAM" id="SSF55729">
    <property type="entry name" value="Acyl-CoA N-acyltransferases (Nat)"/>
    <property type="match status" value="1"/>
</dbReference>
<protein>
    <recommendedName>
        <fullName evidence="1">LYC1 C-terminal domain-containing protein</fullName>
    </recommendedName>
</protein>
<comment type="caution">
    <text evidence="2">The sequence shown here is derived from an EMBL/GenBank/DDBJ whole genome shotgun (WGS) entry which is preliminary data.</text>
</comment>
<keyword evidence="3" id="KW-1185">Reference proteome</keyword>
<dbReference type="Proteomes" id="UP001172684">
    <property type="component" value="Unassembled WGS sequence"/>
</dbReference>
<dbReference type="PANTHER" id="PTHR34815:SF4">
    <property type="entry name" value="N-ACETYLTRANSFERASE DOMAIN-CONTAINING PROTEIN"/>
    <property type="match status" value="1"/>
</dbReference>
<proteinExistence type="predicted"/>